<evidence type="ECO:0000256" key="2">
    <source>
        <dbReference type="SAM" id="MobiDB-lite"/>
    </source>
</evidence>
<accession>A0AAV2BNR2</accession>
<feature type="region of interest" description="Disordered" evidence="2">
    <location>
        <begin position="1"/>
        <end position="21"/>
    </location>
</feature>
<evidence type="ECO:0000256" key="1">
    <source>
        <dbReference type="SAM" id="Coils"/>
    </source>
</evidence>
<protein>
    <submittedName>
        <fullName evidence="3">Uncharacterized protein</fullName>
    </submittedName>
</protein>
<feature type="coiled-coil region" evidence="1">
    <location>
        <begin position="228"/>
        <end position="258"/>
    </location>
</feature>
<dbReference type="PANTHER" id="PTHR31025">
    <property type="entry name" value="SI:CH211-196P9.1-RELATED"/>
    <property type="match status" value="1"/>
</dbReference>
<evidence type="ECO:0000313" key="3">
    <source>
        <dbReference type="EMBL" id="CAL1297527.1"/>
    </source>
</evidence>
<proteinExistence type="predicted"/>
<dbReference type="AlphaFoldDB" id="A0AAV2BNR2"/>
<evidence type="ECO:0000313" key="4">
    <source>
        <dbReference type="Proteomes" id="UP001497382"/>
    </source>
</evidence>
<organism evidence="3 4">
    <name type="scientific">Larinioides sclopetarius</name>
    <dbReference type="NCBI Taxonomy" id="280406"/>
    <lineage>
        <taxon>Eukaryota</taxon>
        <taxon>Metazoa</taxon>
        <taxon>Ecdysozoa</taxon>
        <taxon>Arthropoda</taxon>
        <taxon>Chelicerata</taxon>
        <taxon>Arachnida</taxon>
        <taxon>Araneae</taxon>
        <taxon>Araneomorphae</taxon>
        <taxon>Entelegynae</taxon>
        <taxon>Araneoidea</taxon>
        <taxon>Araneidae</taxon>
        <taxon>Larinioides</taxon>
    </lineage>
</organism>
<keyword evidence="1" id="KW-0175">Coiled coil</keyword>
<keyword evidence="4" id="KW-1185">Reference proteome</keyword>
<gene>
    <name evidence="3" type="ORF">LARSCL_LOCUS20349</name>
</gene>
<comment type="caution">
    <text evidence="3">The sequence shown here is derived from an EMBL/GenBank/DDBJ whole genome shotgun (WGS) entry which is preliminary data.</text>
</comment>
<name>A0AAV2BNR2_9ARAC</name>
<dbReference type="Proteomes" id="UP001497382">
    <property type="component" value="Unassembled WGS sequence"/>
</dbReference>
<sequence>MSDSLMKCLKEGKRPTPKGRREFINTTAPNIFKICEKPGKKNLSKIARKAIETYPSLSDVWCNELLAGGCESLTRSFVFKFENLNRRDAFSSLKRSLKRAEEDNSNNEMKLSASSMYGCLNWQPKMLPIGESNESQTEKQNQMIKISSVTKPGEELSEQTLTLLKETYYSQRKDINSLKNITFLLNSWPLLFSEKGFFQHFHILTGIYIPELMQNSIQKKASIIINFFKSLLHKNNSLKETFQRYEEAESEVSDLEIVVSLLLQHFGEKSEAVFTPIDSSVTAKDVESMLILPSTPCLISSGDGSFMISVDKKIINEEIKSFEAGFFMMFAAYFTLNIEYAEMACVTLEFIQRCFLSMNPDKGSKASKRKKSAMNQKVLTLLNKLMDFEWC</sequence>
<dbReference type="PANTHER" id="PTHR31025:SF22">
    <property type="entry name" value="IP13529P"/>
    <property type="match status" value="1"/>
</dbReference>
<reference evidence="3 4" key="1">
    <citation type="submission" date="2024-04" db="EMBL/GenBank/DDBJ databases">
        <authorList>
            <person name="Rising A."/>
            <person name="Reimegard J."/>
            <person name="Sonavane S."/>
            <person name="Akerstrom W."/>
            <person name="Nylinder S."/>
            <person name="Hedman E."/>
            <person name="Kallberg Y."/>
        </authorList>
    </citation>
    <scope>NUCLEOTIDE SEQUENCE [LARGE SCALE GENOMIC DNA]</scope>
</reference>
<dbReference type="EMBL" id="CAXIEN010000428">
    <property type="protein sequence ID" value="CAL1297527.1"/>
    <property type="molecule type" value="Genomic_DNA"/>
</dbReference>
<feature type="compositionally biased region" description="Basic and acidic residues" evidence="2">
    <location>
        <begin position="8"/>
        <end position="21"/>
    </location>
</feature>